<name>F4G3L6_METCR</name>
<dbReference type="PATRIC" id="fig|1006006.8.peg.1277"/>
<dbReference type="Proteomes" id="UP000007812">
    <property type="component" value="Chromosome"/>
</dbReference>
<dbReference type="Pfam" id="PF00005">
    <property type="entry name" value="ABC_tran"/>
    <property type="match status" value="1"/>
</dbReference>
<dbReference type="AlphaFoldDB" id="F4G3L6"/>
<dbReference type="Gene3D" id="3.40.50.300">
    <property type="entry name" value="P-loop containing nucleotide triphosphate hydrolases"/>
    <property type="match status" value="1"/>
</dbReference>
<keyword evidence="1" id="KW-0547">Nucleotide-binding</keyword>
<sequence length="218" mass="24644">MLIQGIRARIGNKLILPDHNLEISKGVNLVLGQNGAGKTTLLRSIIRAFYERGGLITRGYVPAEFSAPEIQVREVLVSGTRNNLASYAEYIQYFGLTNLLDRSFSSLSTGEKKLVLIAKALVEGDLVMMDEPTSGLDVKNQSKVMRTVTKLKSRKDFIIAVHDLNWLNQADRVILLKNGEIIWQSGPQELREDILEKLYEIRVKRVEIDEKTIFIFDL</sequence>
<evidence type="ECO:0000259" key="3">
    <source>
        <dbReference type="PROSITE" id="PS50893"/>
    </source>
</evidence>
<evidence type="ECO:0000313" key="5">
    <source>
        <dbReference type="Proteomes" id="UP000007812"/>
    </source>
</evidence>
<dbReference type="eggNOG" id="arCOG00198">
    <property type="taxonomic scope" value="Archaea"/>
</dbReference>
<dbReference type="STRING" id="1006006.Mcup_1282"/>
<evidence type="ECO:0000256" key="1">
    <source>
        <dbReference type="ARBA" id="ARBA00022741"/>
    </source>
</evidence>
<keyword evidence="2" id="KW-0067">ATP-binding</keyword>
<gene>
    <name evidence="4" type="ordered locus">Mcup_1282</name>
</gene>
<dbReference type="GO" id="GO:0016887">
    <property type="term" value="F:ATP hydrolysis activity"/>
    <property type="evidence" value="ECO:0007669"/>
    <property type="project" value="InterPro"/>
</dbReference>
<dbReference type="OrthoDB" id="24644at2157"/>
<protein>
    <submittedName>
        <fullName evidence="4">ABC transporter related protein</fullName>
    </submittedName>
</protein>
<dbReference type="InterPro" id="IPR003439">
    <property type="entry name" value="ABC_transporter-like_ATP-bd"/>
</dbReference>
<dbReference type="GO" id="GO:0005524">
    <property type="term" value="F:ATP binding"/>
    <property type="evidence" value="ECO:0007669"/>
    <property type="project" value="UniProtKB-KW"/>
</dbReference>
<organism evidence="4 5">
    <name type="scientific">Metallosphaera cuprina (strain Ar-4)</name>
    <dbReference type="NCBI Taxonomy" id="1006006"/>
    <lineage>
        <taxon>Archaea</taxon>
        <taxon>Thermoproteota</taxon>
        <taxon>Thermoprotei</taxon>
        <taxon>Sulfolobales</taxon>
        <taxon>Sulfolobaceae</taxon>
        <taxon>Metallosphaera</taxon>
    </lineage>
</organism>
<reference evidence="4 5" key="1">
    <citation type="journal article" date="2011" name="J. Bacteriol.">
        <title>Complete genome sequence of Metallosphaera cuprina, a metal sulfide-oxidizing archaeon from a hot spring.</title>
        <authorList>
            <person name="Liu L.J."/>
            <person name="You X.Y."/>
            <person name="Zheng H."/>
            <person name="Wang S."/>
            <person name="Jiang C.Y."/>
            <person name="Liu S.J."/>
        </authorList>
    </citation>
    <scope>NUCLEOTIDE SEQUENCE [LARGE SCALE GENOMIC DNA]</scope>
    <source>
        <strain evidence="4 5">Ar-4</strain>
    </source>
</reference>
<dbReference type="RefSeq" id="WP_013737884.1">
    <property type="nucleotide sequence ID" value="NC_015435.1"/>
</dbReference>
<proteinExistence type="predicted"/>
<dbReference type="HOGENOM" id="CLU_000604_1_11_2"/>
<dbReference type="SMART" id="SM00382">
    <property type="entry name" value="AAA"/>
    <property type="match status" value="1"/>
</dbReference>
<dbReference type="InterPro" id="IPR003593">
    <property type="entry name" value="AAA+_ATPase"/>
</dbReference>
<dbReference type="InterPro" id="IPR027417">
    <property type="entry name" value="P-loop_NTPase"/>
</dbReference>
<evidence type="ECO:0000256" key="2">
    <source>
        <dbReference type="ARBA" id="ARBA00022840"/>
    </source>
</evidence>
<feature type="domain" description="ABC transporter" evidence="3">
    <location>
        <begin position="1"/>
        <end position="203"/>
    </location>
</feature>
<dbReference type="EMBL" id="CP002656">
    <property type="protein sequence ID" value="AEB95386.1"/>
    <property type="molecule type" value="Genomic_DNA"/>
</dbReference>
<evidence type="ECO:0000313" key="4">
    <source>
        <dbReference type="EMBL" id="AEB95386.1"/>
    </source>
</evidence>
<keyword evidence="5" id="KW-1185">Reference proteome</keyword>
<dbReference type="PANTHER" id="PTHR43850">
    <property type="entry name" value="ABC TRANSPORTER ATP-BINDING PROTEIN MA_4021-RELATED"/>
    <property type="match status" value="1"/>
</dbReference>
<dbReference type="GeneID" id="10493472"/>
<dbReference type="PANTHER" id="PTHR43850:SF2">
    <property type="entry name" value="ABC TRANSPORTER ATP-BINDING PROTEIN MA_4021-RELATED"/>
    <property type="match status" value="1"/>
</dbReference>
<dbReference type="PROSITE" id="PS50893">
    <property type="entry name" value="ABC_TRANSPORTER_2"/>
    <property type="match status" value="1"/>
</dbReference>
<dbReference type="SUPFAM" id="SSF52540">
    <property type="entry name" value="P-loop containing nucleoside triphosphate hydrolases"/>
    <property type="match status" value="1"/>
</dbReference>
<accession>F4G3L6</accession>
<dbReference type="KEGG" id="mcn:Mcup_1282"/>